<organism evidence="2 3">
    <name type="scientific">Thalassotalea eurytherma</name>
    <dbReference type="NCBI Taxonomy" id="1144278"/>
    <lineage>
        <taxon>Bacteria</taxon>
        <taxon>Pseudomonadati</taxon>
        <taxon>Pseudomonadota</taxon>
        <taxon>Gammaproteobacteria</taxon>
        <taxon>Alteromonadales</taxon>
        <taxon>Colwelliaceae</taxon>
        <taxon>Thalassotalea</taxon>
    </lineage>
</organism>
<feature type="transmembrane region" description="Helical" evidence="1">
    <location>
        <begin position="46"/>
        <end position="67"/>
    </location>
</feature>
<keyword evidence="1" id="KW-1133">Transmembrane helix</keyword>
<accession>A0ABQ6GZ08</accession>
<dbReference type="InterPro" id="IPR004891">
    <property type="entry name" value="Mercury-R_MerC"/>
</dbReference>
<comment type="caution">
    <text evidence="2">The sequence shown here is derived from an EMBL/GenBank/DDBJ whole genome shotgun (WGS) entry which is preliminary data.</text>
</comment>
<sequence>MISPSQRLLDKLSISASVLCAFHCAALPIVLATFPVLSFLPSNDHTFHLALIALIAPMSVMAAFIGCKKHRDKLVFTGITLGILMLVFAAIFGHDLLGESGEKSMTVLATIVLALSHFRNYQLCRKQTCSH</sequence>
<feature type="transmembrane region" description="Helical" evidence="1">
    <location>
        <begin position="12"/>
        <end position="34"/>
    </location>
</feature>
<keyword evidence="1" id="KW-0812">Transmembrane</keyword>
<evidence type="ECO:0000256" key="1">
    <source>
        <dbReference type="SAM" id="Phobius"/>
    </source>
</evidence>
<evidence type="ECO:0000313" key="3">
    <source>
        <dbReference type="Proteomes" id="UP001157133"/>
    </source>
</evidence>
<dbReference type="EMBL" id="BSSU01000003">
    <property type="protein sequence ID" value="GLX81102.1"/>
    <property type="molecule type" value="Genomic_DNA"/>
</dbReference>
<feature type="transmembrane region" description="Helical" evidence="1">
    <location>
        <begin position="74"/>
        <end position="92"/>
    </location>
</feature>
<dbReference type="RefSeq" id="WP_284206433.1">
    <property type="nucleotide sequence ID" value="NZ_BSSU01000003.1"/>
</dbReference>
<protein>
    <recommendedName>
        <fullName evidence="4">MerC domain-containing protein</fullName>
    </recommendedName>
</protein>
<evidence type="ECO:0008006" key="4">
    <source>
        <dbReference type="Google" id="ProtNLM"/>
    </source>
</evidence>
<reference evidence="2 3" key="1">
    <citation type="submission" date="2023-03" db="EMBL/GenBank/DDBJ databases">
        <title>Draft genome sequence of Thalassotalea eurytherma JCM 18482T.</title>
        <authorList>
            <person name="Sawabe T."/>
        </authorList>
    </citation>
    <scope>NUCLEOTIDE SEQUENCE [LARGE SCALE GENOMIC DNA]</scope>
    <source>
        <strain evidence="2 3">JCM 18482</strain>
    </source>
</reference>
<keyword evidence="1" id="KW-0472">Membrane</keyword>
<proteinExistence type="predicted"/>
<dbReference type="Proteomes" id="UP001157133">
    <property type="component" value="Unassembled WGS sequence"/>
</dbReference>
<evidence type="ECO:0000313" key="2">
    <source>
        <dbReference type="EMBL" id="GLX81102.1"/>
    </source>
</evidence>
<feature type="transmembrane region" description="Helical" evidence="1">
    <location>
        <begin position="104"/>
        <end position="121"/>
    </location>
</feature>
<dbReference type="Pfam" id="PF03203">
    <property type="entry name" value="MerC"/>
    <property type="match status" value="1"/>
</dbReference>
<name>A0ABQ6GZ08_9GAMM</name>
<keyword evidence="3" id="KW-1185">Reference proteome</keyword>
<gene>
    <name evidence="2" type="ORF">theurythT_05540</name>
</gene>